<feature type="region of interest" description="Disordered" evidence="1">
    <location>
        <begin position="40"/>
        <end position="111"/>
    </location>
</feature>
<dbReference type="Proteomes" id="UP001396334">
    <property type="component" value="Unassembled WGS sequence"/>
</dbReference>
<feature type="compositionally biased region" description="Basic and acidic residues" evidence="1">
    <location>
        <begin position="90"/>
        <end position="99"/>
    </location>
</feature>
<evidence type="ECO:0000313" key="2">
    <source>
        <dbReference type="EMBL" id="KAK8990396.1"/>
    </source>
</evidence>
<organism evidence="2 3">
    <name type="scientific">Hibiscus sabdariffa</name>
    <name type="common">roselle</name>
    <dbReference type="NCBI Taxonomy" id="183260"/>
    <lineage>
        <taxon>Eukaryota</taxon>
        <taxon>Viridiplantae</taxon>
        <taxon>Streptophyta</taxon>
        <taxon>Embryophyta</taxon>
        <taxon>Tracheophyta</taxon>
        <taxon>Spermatophyta</taxon>
        <taxon>Magnoliopsida</taxon>
        <taxon>eudicotyledons</taxon>
        <taxon>Gunneridae</taxon>
        <taxon>Pentapetalae</taxon>
        <taxon>rosids</taxon>
        <taxon>malvids</taxon>
        <taxon>Malvales</taxon>
        <taxon>Malvaceae</taxon>
        <taxon>Malvoideae</taxon>
        <taxon>Hibiscus</taxon>
    </lineage>
</organism>
<sequence length="111" mass="12060">MTTLNIAAEEELPREIKFIPFSGSARRLDSKPAAMLSSPLLKEHHSNVGSETVASKSSSSTPSQRAGKLVFGSNQNKPQDETAKVAMKNGQERGKEKEPIQAFTGKKYSLI</sequence>
<gene>
    <name evidence="2" type="ORF">V6N11_009098</name>
</gene>
<evidence type="ECO:0000256" key="1">
    <source>
        <dbReference type="SAM" id="MobiDB-lite"/>
    </source>
</evidence>
<keyword evidence="3" id="KW-1185">Reference proteome</keyword>
<name>A0ABR2PPM6_9ROSI</name>
<comment type="caution">
    <text evidence="2">The sequence shown here is derived from an EMBL/GenBank/DDBJ whole genome shotgun (WGS) entry which is preliminary data.</text>
</comment>
<accession>A0ABR2PPM6</accession>
<proteinExistence type="predicted"/>
<evidence type="ECO:0000313" key="3">
    <source>
        <dbReference type="Proteomes" id="UP001396334"/>
    </source>
</evidence>
<dbReference type="EMBL" id="JBBPBN010000054">
    <property type="protein sequence ID" value="KAK8990396.1"/>
    <property type="molecule type" value="Genomic_DNA"/>
</dbReference>
<protein>
    <submittedName>
        <fullName evidence="2">Uncharacterized protein</fullName>
    </submittedName>
</protein>
<reference evidence="2 3" key="1">
    <citation type="journal article" date="2024" name="G3 (Bethesda)">
        <title>Genome assembly of Hibiscus sabdariffa L. provides insights into metabolisms of medicinal natural products.</title>
        <authorList>
            <person name="Kim T."/>
        </authorList>
    </citation>
    <scope>NUCLEOTIDE SEQUENCE [LARGE SCALE GENOMIC DNA]</scope>
    <source>
        <strain evidence="2">TK-2024</strain>
        <tissue evidence="2">Old leaves</tissue>
    </source>
</reference>
<feature type="compositionally biased region" description="Low complexity" evidence="1">
    <location>
        <begin position="50"/>
        <end position="63"/>
    </location>
</feature>